<comment type="caution">
    <text evidence="2">The sequence shown here is derived from an EMBL/GenBank/DDBJ whole genome shotgun (WGS) entry which is preliminary data.</text>
</comment>
<protein>
    <submittedName>
        <fullName evidence="2">HET-domain-containing protein</fullName>
    </submittedName>
</protein>
<accession>A0ABR1UGT2</accession>
<organism evidence="2 3">
    <name type="scientific">Apiospora phragmitis</name>
    <dbReference type="NCBI Taxonomy" id="2905665"/>
    <lineage>
        <taxon>Eukaryota</taxon>
        <taxon>Fungi</taxon>
        <taxon>Dikarya</taxon>
        <taxon>Ascomycota</taxon>
        <taxon>Pezizomycotina</taxon>
        <taxon>Sordariomycetes</taxon>
        <taxon>Xylariomycetidae</taxon>
        <taxon>Amphisphaeriales</taxon>
        <taxon>Apiosporaceae</taxon>
        <taxon>Apiospora</taxon>
    </lineage>
</organism>
<reference evidence="2 3" key="1">
    <citation type="submission" date="2023-01" db="EMBL/GenBank/DDBJ databases">
        <title>Analysis of 21 Apiospora genomes using comparative genomics revels a genus with tremendous synthesis potential of carbohydrate active enzymes and secondary metabolites.</title>
        <authorList>
            <person name="Sorensen T."/>
        </authorList>
    </citation>
    <scope>NUCLEOTIDE SEQUENCE [LARGE SCALE GENOMIC DNA]</scope>
    <source>
        <strain evidence="2 3">CBS 135458</strain>
    </source>
</reference>
<keyword evidence="3" id="KW-1185">Reference proteome</keyword>
<dbReference type="PANTHER" id="PTHR24148:SF64">
    <property type="entry name" value="HETEROKARYON INCOMPATIBILITY DOMAIN-CONTAINING PROTEIN"/>
    <property type="match status" value="1"/>
</dbReference>
<dbReference type="PANTHER" id="PTHR24148">
    <property type="entry name" value="ANKYRIN REPEAT DOMAIN-CONTAINING PROTEIN 39 HOMOLOG-RELATED"/>
    <property type="match status" value="1"/>
</dbReference>
<proteinExistence type="predicted"/>
<dbReference type="EMBL" id="JAQQWL010000009">
    <property type="protein sequence ID" value="KAK8058112.1"/>
    <property type="molecule type" value="Genomic_DNA"/>
</dbReference>
<dbReference type="Proteomes" id="UP001480595">
    <property type="component" value="Unassembled WGS sequence"/>
</dbReference>
<dbReference type="Pfam" id="PF06985">
    <property type="entry name" value="HET"/>
    <property type="match status" value="1"/>
</dbReference>
<evidence type="ECO:0000313" key="3">
    <source>
        <dbReference type="Proteomes" id="UP001480595"/>
    </source>
</evidence>
<dbReference type="GeneID" id="92093032"/>
<name>A0ABR1UGT2_9PEZI</name>
<evidence type="ECO:0000259" key="1">
    <source>
        <dbReference type="Pfam" id="PF06985"/>
    </source>
</evidence>
<dbReference type="InterPro" id="IPR010730">
    <property type="entry name" value="HET"/>
</dbReference>
<evidence type="ECO:0000313" key="2">
    <source>
        <dbReference type="EMBL" id="KAK8058112.1"/>
    </source>
</evidence>
<dbReference type="InterPro" id="IPR052895">
    <property type="entry name" value="HetReg/Transcr_Mod"/>
</dbReference>
<gene>
    <name evidence="2" type="ORF">PG994_008560</name>
</gene>
<feature type="domain" description="Heterokaryon incompatibility" evidence="1">
    <location>
        <begin position="110"/>
        <end position="277"/>
    </location>
</feature>
<dbReference type="RefSeq" id="XP_066713558.1">
    <property type="nucleotide sequence ID" value="XM_066859969.1"/>
</dbReference>
<sequence>MATGREDWDQAKASMKRDIKKFATRKWSNFRTPPSSDPSTPALEIEKTVSEQDRKAQGLLESTQQLPPFQYQAIPDKGYIRLLEIVPAPDKERIEVRLSSVSLDESAQTYDALSYVWGDPEQPKRAISVDGRHFEIYESLYDILFSLRPSPDLAATSKVVLWVDAIGINQTDTAERNAQVPIMDSIYRNARRTVVWLGSETSKTQRIFEMLQHLAEDSKTAAIDPSFGDQETLPLALMQFHKVPRVRSAVKELYGGESNIWRILACAWWYRSWTLQEILLSTNITFLMGRYKMDWQDLCTAVDHGFKLRIWSTLEQGTFVNRNILPYFTIKDLQRRLGLYGSTDHGSQTEHGPEILLTLLEGCRQRESKDPRDKIYAVSGILRNIQRLSSPTDAVNQVKIDADYASPVVYVYRMMSQQLILMTKTLDVLGIFPRSSRRGLPSWVTDWSNSSSMAVPLTRDAMDRPRRTHAARGTLATTVRFPEDAVTLVLRGHEVATVTEIAKSIPRYDYSDTTSDEDYDQRVERLQAEVAARGEEVPSDFALKRMALRDFKGELKRIFTEESQHWHVLIQWERFAARREPTNPDGSSTASVYWKTLCAGTYDHADPAATEALYHAWSRSLEVLRKNEWRFGSLGYGVHPLAYILQSSAWDGSGFPEFALYCECAIERRLGWCGNGWLALLPEGARGGDRVVLAEGGGCRSC</sequence>